<dbReference type="RefSeq" id="WP_105213881.1">
    <property type="nucleotide sequence ID" value="NZ_CP027062.1"/>
</dbReference>
<evidence type="ECO:0000259" key="3">
    <source>
        <dbReference type="Pfam" id="PF13559"/>
    </source>
</evidence>
<dbReference type="KEGG" id="aue:C5O00_00250"/>
<feature type="transmembrane region" description="Helical" evidence="1">
    <location>
        <begin position="97"/>
        <end position="122"/>
    </location>
</feature>
<protein>
    <submittedName>
        <fullName evidence="4">DUF4129 domain-containing protein</fullName>
    </submittedName>
</protein>
<name>A0A2S0HSP1_9FLAO</name>
<keyword evidence="5" id="KW-1185">Reference proteome</keyword>
<feature type="domain" description="Protein-glutamine gamma-glutamyltransferase-like C-terminal" evidence="3">
    <location>
        <begin position="174"/>
        <end position="237"/>
    </location>
</feature>
<feature type="chain" id="PRO_5015676241" evidence="2">
    <location>
        <begin position="20"/>
        <end position="252"/>
    </location>
</feature>
<dbReference type="EMBL" id="CP027062">
    <property type="protein sequence ID" value="AVI49676.1"/>
    <property type="molecule type" value="Genomic_DNA"/>
</dbReference>
<gene>
    <name evidence="4" type="ORF">C5O00_00250</name>
</gene>
<dbReference type="OrthoDB" id="5491447at2"/>
<keyword evidence="1" id="KW-0472">Membrane</keyword>
<evidence type="ECO:0000256" key="2">
    <source>
        <dbReference type="SAM" id="SignalP"/>
    </source>
</evidence>
<evidence type="ECO:0000313" key="4">
    <source>
        <dbReference type="EMBL" id="AVI49676.1"/>
    </source>
</evidence>
<accession>A0A2S0HSP1</accession>
<keyword evidence="1" id="KW-0812">Transmembrane</keyword>
<keyword evidence="2" id="KW-0732">Signal</keyword>
<evidence type="ECO:0000313" key="5">
    <source>
        <dbReference type="Proteomes" id="UP000238442"/>
    </source>
</evidence>
<evidence type="ECO:0000256" key="1">
    <source>
        <dbReference type="SAM" id="Phobius"/>
    </source>
</evidence>
<feature type="signal peptide" evidence="2">
    <location>
        <begin position="1"/>
        <end position="19"/>
    </location>
</feature>
<reference evidence="4 5" key="1">
    <citation type="submission" date="2018-02" db="EMBL/GenBank/DDBJ databases">
        <title>Genomic analysis of the strain RR4-38 isolated from a seawater recirculating aquaculture system.</title>
        <authorList>
            <person name="Kim Y.-S."/>
            <person name="Jang Y.H."/>
            <person name="Kim K.-H."/>
        </authorList>
    </citation>
    <scope>NUCLEOTIDE SEQUENCE [LARGE SCALE GENOMIC DNA]</scope>
    <source>
        <strain evidence="4 5">RR4-38</strain>
    </source>
</reference>
<dbReference type="AlphaFoldDB" id="A0A2S0HSP1"/>
<sequence>MRVFSLIILICLFFSEGIAQDSLSTSIDPVVVYDTNTDVEPLDLNENTIEDLKNDDDFNYIELEESETIFERFASWLNSLLDRFFRWILGDVEATGFLAFLIKLLPYLIITGIVIFVIWLFYKLNPGARFLKSKEKPEVFFSEEEEIIKSRNIQELIQKALEDKNYRLAVRYYYLLVLKKLTHAEIIAYEFDKTNSEYVNEISSEEISGQFSKVTTLYDYIWYGSFTVTESDFSKAQKSFNTLVQQIPEGHE</sequence>
<dbReference type="Pfam" id="PF13559">
    <property type="entry name" value="DUF4129"/>
    <property type="match status" value="1"/>
</dbReference>
<keyword evidence="1" id="KW-1133">Transmembrane helix</keyword>
<proteinExistence type="predicted"/>
<organism evidence="4 5">
    <name type="scientific">Pukyongia salina</name>
    <dbReference type="NCBI Taxonomy" id="2094025"/>
    <lineage>
        <taxon>Bacteria</taxon>
        <taxon>Pseudomonadati</taxon>
        <taxon>Bacteroidota</taxon>
        <taxon>Flavobacteriia</taxon>
        <taxon>Flavobacteriales</taxon>
        <taxon>Flavobacteriaceae</taxon>
        <taxon>Pukyongia</taxon>
    </lineage>
</organism>
<dbReference type="Proteomes" id="UP000238442">
    <property type="component" value="Chromosome"/>
</dbReference>
<dbReference type="InterPro" id="IPR025403">
    <property type="entry name" value="TgpA-like_C"/>
</dbReference>